<gene>
    <name evidence="2" type="ORF">SAMN05216285_2204</name>
</gene>
<feature type="compositionally biased region" description="Basic and acidic residues" evidence="1">
    <location>
        <begin position="141"/>
        <end position="153"/>
    </location>
</feature>
<reference evidence="3" key="1">
    <citation type="submission" date="2016-10" db="EMBL/GenBank/DDBJ databases">
        <authorList>
            <person name="Varghese N."/>
        </authorList>
    </citation>
    <scope>NUCLEOTIDE SEQUENCE [LARGE SCALE GENOMIC DNA]</scope>
    <source>
        <strain evidence="3">CGMCC 1.12284</strain>
    </source>
</reference>
<keyword evidence="3" id="KW-1185">Reference proteome</keyword>
<dbReference type="RefSeq" id="WP_049989512.1">
    <property type="nucleotide sequence ID" value="NZ_FOIS01000003.1"/>
</dbReference>
<dbReference type="STRING" id="1202768.SAMN05216285_2204"/>
<accession>A0A1I0P775</accession>
<evidence type="ECO:0000313" key="3">
    <source>
        <dbReference type="Proteomes" id="UP000183275"/>
    </source>
</evidence>
<dbReference type="AlphaFoldDB" id="A0A1I0P775"/>
<organism evidence="2 3">
    <name type="scientific">Natrinema salifodinae</name>
    <dbReference type="NCBI Taxonomy" id="1202768"/>
    <lineage>
        <taxon>Archaea</taxon>
        <taxon>Methanobacteriati</taxon>
        <taxon>Methanobacteriota</taxon>
        <taxon>Stenosarchaea group</taxon>
        <taxon>Halobacteria</taxon>
        <taxon>Halobacteriales</taxon>
        <taxon>Natrialbaceae</taxon>
        <taxon>Natrinema</taxon>
    </lineage>
</organism>
<dbReference type="OrthoDB" id="203968at2157"/>
<dbReference type="Proteomes" id="UP000183275">
    <property type="component" value="Unassembled WGS sequence"/>
</dbReference>
<proteinExistence type="predicted"/>
<sequence length="153" mass="16707">MTGGSYRTTCVDCEDEISAASRFCPHCGTRQPWFTDDEADGTESEGNLKEVFRRETITEAPDGGLLVGEQEIVATIDDVCAELESLRDEVDNPEVEAALRDAVGNAWRASVLHRIDQNSDIRMVTETDGLTTSVLGPDPAAYERERGESHGSD</sequence>
<feature type="region of interest" description="Disordered" evidence="1">
    <location>
        <begin position="130"/>
        <end position="153"/>
    </location>
</feature>
<dbReference type="EMBL" id="FOIS01000003">
    <property type="protein sequence ID" value="SEW09923.1"/>
    <property type="molecule type" value="Genomic_DNA"/>
</dbReference>
<evidence type="ECO:0000313" key="2">
    <source>
        <dbReference type="EMBL" id="SEW09923.1"/>
    </source>
</evidence>
<evidence type="ECO:0008006" key="4">
    <source>
        <dbReference type="Google" id="ProtNLM"/>
    </source>
</evidence>
<protein>
    <recommendedName>
        <fullName evidence="4">Zinc-ribbon domain-containing protein</fullName>
    </recommendedName>
</protein>
<evidence type="ECO:0000256" key="1">
    <source>
        <dbReference type="SAM" id="MobiDB-lite"/>
    </source>
</evidence>
<name>A0A1I0P775_9EURY</name>